<dbReference type="InterPro" id="IPR015424">
    <property type="entry name" value="PyrdxlP-dep_Trfase"/>
</dbReference>
<comment type="cofactor">
    <cofactor evidence="1 5 6">
        <name>pyridoxal 5'-phosphate</name>
        <dbReference type="ChEBI" id="CHEBI:597326"/>
    </cofactor>
</comment>
<keyword evidence="4 6" id="KW-0456">Lyase</keyword>
<evidence type="ECO:0000256" key="2">
    <source>
        <dbReference type="ARBA" id="ARBA00009533"/>
    </source>
</evidence>
<dbReference type="PANTHER" id="PTHR11999">
    <property type="entry name" value="GROUP II PYRIDOXAL-5-PHOSPHATE DECARBOXYLASE"/>
    <property type="match status" value="1"/>
</dbReference>
<dbReference type="SUPFAM" id="SSF53383">
    <property type="entry name" value="PLP-dependent transferases"/>
    <property type="match status" value="1"/>
</dbReference>
<evidence type="ECO:0000256" key="1">
    <source>
        <dbReference type="ARBA" id="ARBA00001933"/>
    </source>
</evidence>
<protein>
    <submittedName>
        <fullName evidence="7">PLP-dependent transferase</fullName>
    </submittedName>
</protein>
<keyword evidence="3 5" id="KW-0663">Pyridoxal phosphate</keyword>
<organism evidence="7 8">
    <name type="scientific">Cutaneotrichosporon oleaginosum</name>
    <dbReference type="NCBI Taxonomy" id="879819"/>
    <lineage>
        <taxon>Eukaryota</taxon>
        <taxon>Fungi</taxon>
        <taxon>Dikarya</taxon>
        <taxon>Basidiomycota</taxon>
        <taxon>Agaricomycotina</taxon>
        <taxon>Tremellomycetes</taxon>
        <taxon>Trichosporonales</taxon>
        <taxon>Trichosporonaceae</taxon>
        <taxon>Cutaneotrichosporon</taxon>
    </lineage>
</organism>
<dbReference type="GO" id="GO:0019752">
    <property type="term" value="P:carboxylic acid metabolic process"/>
    <property type="evidence" value="ECO:0007669"/>
    <property type="project" value="InterPro"/>
</dbReference>
<dbReference type="OrthoDB" id="2161780at2759"/>
<dbReference type="Pfam" id="PF00282">
    <property type="entry name" value="Pyridoxal_deC"/>
    <property type="match status" value="1"/>
</dbReference>
<dbReference type="InterPro" id="IPR010977">
    <property type="entry name" value="Aromatic_deC"/>
</dbReference>
<keyword evidence="7" id="KW-0808">Transferase</keyword>
<dbReference type="InterPro" id="IPR002129">
    <property type="entry name" value="PyrdxlP-dep_de-COase"/>
</dbReference>
<feature type="modified residue" description="N6-(pyridoxal phosphate)lysine" evidence="5">
    <location>
        <position position="312"/>
    </location>
</feature>
<dbReference type="Proteomes" id="UP000053611">
    <property type="component" value="Unassembled WGS sequence"/>
</dbReference>
<gene>
    <name evidence="7" type="ORF">CC85DRAFT_280344</name>
</gene>
<dbReference type="InterPro" id="IPR015422">
    <property type="entry name" value="PyrdxlP-dep_Trfase_small"/>
</dbReference>
<dbReference type="RefSeq" id="XP_018275381.1">
    <property type="nucleotide sequence ID" value="XM_018421583.1"/>
</dbReference>
<evidence type="ECO:0000256" key="5">
    <source>
        <dbReference type="PIRSR" id="PIRSR602129-50"/>
    </source>
</evidence>
<dbReference type="EMBL" id="KQ087278">
    <property type="protein sequence ID" value="KLT38890.1"/>
    <property type="molecule type" value="Genomic_DNA"/>
</dbReference>
<proteinExistence type="inferred from homology"/>
<dbReference type="Gene3D" id="3.90.1150.10">
    <property type="entry name" value="Aspartate Aminotransferase, domain 1"/>
    <property type="match status" value="1"/>
</dbReference>
<evidence type="ECO:0000313" key="7">
    <source>
        <dbReference type="EMBL" id="KLT38890.1"/>
    </source>
</evidence>
<dbReference type="AlphaFoldDB" id="A0A0J0XCV2"/>
<dbReference type="GeneID" id="28982186"/>
<evidence type="ECO:0000313" key="8">
    <source>
        <dbReference type="Proteomes" id="UP000053611"/>
    </source>
</evidence>
<reference evidence="7 8" key="1">
    <citation type="submission" date="2015-03" db="EMBL/GenBank/DDBJ databases">
        <title>Genomics and transcriptomics of the oil-accumulating basidiomycete yeast T. oleaginosus allow insights into substrate utilization and the diverse evolutionary trajectories of mating systems in fungi.</title>
        <authorList>
            <consortium name="DOE Joint Genome Institute"/>
            <person name="Kourist R."/>
            <person name="Kracht O."/>
            <person name="Bracharz F."/>
            <person name="Lipzen A."/>
            <person name="Nolan M."/>
            <person name="Ohm R."/>
            <person name="Grigoriev I."/>
            <person name="Sun S."/>
            <person name="Heitman J."/>
            <person name="Bruck T."/>
            <person name="Nowrousian M."/>
        </authorList>
    </citation>
    <scope>NUCLEOTIDE SEQUENCE [LARGE SCALE GENOMIC DNA]</scope>
    <source>
        <strain evidence="7 8">IBC0246</strain>
    </source>
</reference>
<dbReference type="GO" id="GO:0005737">
    <property type="term" value="C:cytoplasm"/>
    <property type="evidence" value="ECO:0007669"/>
    <property type="project" value="TreeGrafter"/>
</dbReference>
<accession>A0A0J0XCV2</accession>
<dbReference type="GO" id="GO:0030170">
    <property type="term" value="F:pyridoxal phosphate binding"/>
    <property type="evidence" value="ECO:0007669"/>
    <property type="project" value="InterPro"/>
</dbReference>
<dbReference type="Gene3D" id="3.40.640.10">
    <property type="entry name" value="Type I PLP-dependent aspartate aminotransferase-like (Major domain)"/>
    <property type="match status" value="1"/>
</dbReference>
<dbReference type="GO" id="GO:0016740">
    <property type="term" value="F:transferase activity"/>
    <property type="evidence" value="ECO:0007669"/>
    <property type="project" value="UniProtKB-KW"/>
</dbReference>
<comment type="similarity">
    <text evidence="2 6">Belongs to the group II decarboxylase family.</text>
</comment>
<evidence type="ECO:0000256" key="6">
    <source>
        <dbReference type="RuleBase" id="RU000382"/>
    </source>
</evidence>
<dbReference type="GO" id="GO:0016831">
    <property type="term" value="F:carboxy-lyase activity"/>
    <property type="evidence" value="ECO:0007669"/>
    <property type="project" value="InterPro"/>
</dbReference>
<keyword evidence="8" id="KW-1185">Reference proteome</keyword>
<dbReference type="PANTHER" id="PTHR11999:SF165">
    <property type="entry name" value="DECARBOXYLASE, PUTATIVE (AFU_ORTHOLOGUE AFUA_2G04980)-RELATED"/>
    <property type="match status" value="1"/>
</dbReference>
<name>A0A0J0XCV2_9TREE</name>
<dbReference type="InterPro" id="IPR021115">
    <property type="entry name" value="Pyridoxal-P_BS"/>
</dbReference>
<dbReference type="PROSITE" id="PS00392">
    <property type="entry name" value="DDC_GAD_HDC_YDC"/>
    <property type="match status" value="1"/>
</dbReference>
<evidence type="ECO:0000256" key="3">
    <source>
        <dbReference type="ARBA" id="ARBA00022898"/>
    </source>
</evidence>
<dbReference type="InterPro" id="IPR015421">
    <property type="entry name" value="PyrdxlP-dep_Trfase_major"/>
</dbReference>
<evidence type="ECO:0000256" key="4">
    <source>
        <dbReference type="ARBA" id="ARBA00023239"/>
    </source>
</evidence>
<sequence>MSNDFNALLAKVASHLAERDAALSTLPVTPGAEAVAAAVDALPPALPQAGLGTGATLDYLLSSVLPGCLTAQNGPRYFGFVTGGVTPAAQLADILGSGYDENVQVTLGDTSAATTVEARTLEMVLDLLEIPRETYAGRTITTGATASNILGLACAREALYAASPYTYGDYSYAASGPPPGLPTPPIVVLGLHPHWSIKKAAALVGLGNGPSVFHSLPADADDELAPDLSALRGRLVAERAIGRGVIVTYGLGEVNTGGFGRGLPQIAALCRQYGAWLHVDAAFGGFAGAVPELRHLVEGIDLADSLTLDGHKWLNVPYDCGLFFTRDARALPSFLGPSASNTPAYLAADDAAIPSPLTMNIENSRRFRALPLFASLLSLGKDGYADIVRRNVAFARRVATYLASHPSYQLLNMSPEWLASGAPVPLNIVLFRGAPGSRFDPESADAHTRLTAAINATRRMYVSGSQWGGKGAVRLAVSNWRTGDEDWEIVRAVLDEVTA</sequence>
<dbReference type="STRING" id="879819.A0A0J0XCV2"/>